<comment type="similarity">
    <text evidence="4 14">Belongs to the cytochrome P450 family.</text>
</comment>
<evidence type="ECO:0000256" key="6">
    <source>
        <dbReference type="ARBA" id="ARBA00022692"/>
    </source>
</evidence>
<accession>A0A4V2MVB1</accession>
<evidence type="ECO:0000256" key="8">
    <source>
        <dbReference type="ARBA" id="ARBA00022989"/>
    </source>
</evidence>
<keyword evidence="8" id="KW-1133">Transmembrane helix</keyword>
<evidence type="ECO:0000256" key="7">
    <source>
        <dbReference type="ARBA" id="ARBA00022723"/>
    </source>
</evidence>
<dbReference type="EMBL" id="RWJN01000434">
    <property type="protein sequence ID" value="TCD61737.1"/>
    <property type="molecule type" value="Genomic_DNA"/>
</dbReference>
<keyword evidence="6" id="KW-0812">Transmembrane</keyword>
<keyword evidence="11 14" id="KW-0503">Monooxygenase</keyword>
<evidence type="ECO:0000256" key="13">
    <source>
        <dbReference type="PIRSR" id="PIRSR602401-1"/>
    </source>
</evidence>
<evidence type="ECO:0000313" key="16">
    <source>
        <dbReference type="EMBL" id="TCD61737.1"/>
    </source>
</evidence>
<organism evidence="16 17">
    <name type="scientific">Steccherinum ochraceum</name>
    <dbReference type="NCBI Taxonomy" id="92696"/>
    <lineage>
        <taxon>Eukaryota</taxon>
        <taxon>Fungi</taxon>
        <taxon>Dikarya</taxon>
        <taxon>Basidiomycota</taxon>
        <taxon>Agaricomycotina</taxon>
        <taxon>Agaricomycetes</taxon>
        <taxon>Polyporales</taxon>
        <taxon>Steccherinaceae</taxon>
        <taxon>Steccherinum</taxon>
    </lineage>
</organism>
<dbReference type="PANTHER" id="PTHR46300:SF7">
    <property type="entry name" value="P450, PUTATIVE (EUROFUNG)-RELATED"/>
    <property type="match status" value="1"/>
</dbReference>
<evidence type="ECO:0000256" key="12">
    <source>
        <dbReference type="ARBA" id="ARBA00023136"/>
    </source>
</evidence>
<dbReference type="InterPro" id="IPR002401">
    <property type="entry name" value="Cyt_P450_E_grp-I"/>
</dbReference>
<dbReference type="InterPro" id="IPR036396">
    <property type="entry name" value="Cyt_P450_sf"/>
</dbReference>
<dbReference type="Gene3D" id="1.10.630.10">
    <property type="entry name" value="Cytochrome P450"/>
    <property type="match status" value="1"/>
</dbReference>
<keyword evidence="10 13" id="KW-0408">Iron</keyword>
<evidence type="ECO:0000256" key="10">
    <source>
        <dbReference type="ARBA" id="ARBA00023004"/>
    </source>
</evidence>
<evidence type="ECO:0000313" key="17">
    <source>
        <dbReference type="Proteomes" id="UP000292702"/>
    </source>
</evidence>
<dbReference type="PROSITE" id="PS00086">
    <property type="entry name" value="CYTOCHROME_P450"/>
    <property type="match status" value="1"/>
</dbReference>
<keyword evidence="15" id="KW-0732">Signal</keyword>
<reference evidence="16 17" key="1">
    <citation type="submission" date="2018-11" db="EMBL/GenBank/DDBJ databases">
        <title>Genome assembly of Steccherinum ochraceum LE-BIN_3174, the white-rot fungus of the Steccherinaceae family (The Residual Polyporoid clade, Polyporales, Basidiomycota).</title>
        <authorList>
            <person name="Fedorova T.V."/>
            <person name="Glazunova O.A."/>
            <person name="Landesman E.O."/>
            <person name="Moiseenko K.V."/>
            <person name="Psurtseva N.V."/>
            <person name="Savinova O.S."/>
            <person name="Shakhova N.V."/>
            <person name="Tyazhelova T.V."/>
            <person name="Vasina D.V."/>
        </authorList>
    </citation>
    <scope>NUCLEOTIDE SEQUENCE [LARGE SCALE GENOMIC DNA]</scope>
    <source>
        <strain evidence="16 17">LE-BIN_3174</strain>
    </source>
</reference>
<keyword evidence="7 13" id="KW-0479">Metal-binding</keyword>
<name>A0A4V2MVB1_9APHY</name>
<dbReference type="AlphaFoldDB" id="A0A4V2MVB1"/>
<dbReference type="InterPro" id="IPR017972">
    <property type="entry name" value="Cyt_P450_CS"/>
</dbReference>
<evidence type="ECO:0000256" key="1">
    <source>
        <dbReference type="ARBA" id="ARBA00001971"/>
    </source>
</evidence>
<evidence type="ECO:0000256" key="9">
    <source>
        <dbReference type="ARBA" id="ARBA00023002"/>
    </source>
</evidence>
<proteinExistence type="inferred from homology"/>
<dbReference type="GO" id="GO:0016705">
    <property type="term" value="F:oxidoreductase activity, acting on paired donors, with incorporation or reduction of molecular oxygen"/>
    <property type="evidence" value="ECO:0007669"/>
    <property type="project" value="InterPro"/>
</dbReference>
<dbReference type="CDD" id="cd11065">
    <property type="entry name" value="CYP64-like"/>
    <property type="match status" value="1"/>
</dbReference>
<dbReference type="InterPro" id="IPR050364">
    <property type="entry name" value="Cytochrome_P450_fung"/>
</dbReference>
<dbReference type="Proteomes" id="UP000292702">
    <property type="component" value="Unassembled WGS sequence"/>
</dbReference>
<feature type="binding site" description="axial binding residue" evidence="13">
    <location>
        <position position="440"/>
    </location>
    <ligand>
        <name>heme</name>
        <dbReference type="ChEBI" id="CHEBI:30413"/>
    </ligand>
    <ligandPart>
        <name>Fe</name>
        <dbReference type="ChEBI" id="CHEBI:18248"/>
    </ligandPart>
</feature>
<dbReference type="SUPFAM" id="SSF48264">
    <property type="entry name" value="Cytochrome P450"/>
    <property type="match status" value="1"/>
</dbReference>
<keyword evidence="12" id="KW-0472">Membrane</keyword>
<evidence type="ECO:0000256" key="3">
    <source>
        <dbReference type="ARBA" id="ARBA00005179"/>
    </source>
</evidence>
<evidence type="ECO:0000256" key="4">
    <source>
        <dbReference type="ARBA" id="ARBA00010617"/>
    </source>
</evidence>
<dbReference type="PRINTS" id="PR00463">
    <property type="entry name" value="EP450I"/>
</dbReference>
<feature type="signal peptide" evidence="15">
    <location>
        <begin position="1"/>
        <end position="21"/>
    </location>
</feature>
<dbReference type="GO" id="GO:0005506">
    <property type="term" value="F:iron ion binding"/>
    <property type="evidence" value="ECO:0007669"/>
    <property type="project" value="InterPro"/>
</dbReference>
<comment type="caution">
    <text evidence="16">The sequence shown here is derived from an EMBL/GenBank/DDBJ whole genome shotgun (WGS) entry which is preliminary data.</text>
</comment>
<keyword evidence="5 13" id="KW-0349">Heme</keyword>
<evidence type="ECO:0000256" key="11">
    <source>
        <dbReference type="ARBA" id="ARBA00023033"/>
    </source>
</evidence>
<evidence type="ECO:0000256" key="2">
    <source>
        <dbReference type="ARBA" id="ARBA00004167"/>
    </source>
</evidence>
<keyword evidence="17" id="KW-1185">Reference proteome</keyword>
<feature type="chain" id="PRO_5020897597" description="Cytochrome P450" evidence="15">
    <location>
        <begin position="22"/>
        <end position="515"/>
    </location>
</feature>
<dbReference type="GO" id="GO:0004497">
    <property type="term" value="F:monooxygenase activity"/>
    <property type="evidence" value="ECO:0007669"/>
    <property type="project" value="UniProtKB-KW"/>
</dbReference>
<dbReference type="GO" id="GO:0020037">
    <property type="term" value="F:heme binding"/>
    <property type="evidence" value="ECO:0007669"/>
    <property type="project" value="InterPro"/>
</dbReference>
<dbReference type="PANTHER" id="PTHR46300">
    <property type="entry name" value="P450, PUTATIVE (EUROFUNG)-RELATED-RELATED"/>
    <property type="match status" value="1"/>
</dbReference>
<dbReference type="Pfam" id="PF00067">
    <property type="entry name" value="p450"/>
    <property type="match status" value="1"/>
</dbReference>
<comment type="subcellular location">
    <subcellularLocation>
        <location evidence="2">Membrane</location>
        <topology evidence="2">Single-pass membrane protein</topology>
    </subcellularLocation>
</comment>
<dbReference type="InterPro" id="IPR001128">
    <property type="entry name" value="Cyt_P450"/>
</dbReference>
<gene>
    <name evidence="16" type="ORF">EIP91_007986</name>
</gene>
<comment type="pathway">
    <text evidence="3">Secondary metabolite biosynthesis.</text>
</comment>
<evidence type="ECO:0000256" key="5">
    <source>
        <dbReference type="ARBA" id="ARBA00022617"/>
    </source>
</evidence>
<keyword evidence="9 14" id="KW-0560">Oxidoreductase</keyword>
<dbReference type="OrthoDB" id="1055148at2759"/>
<evidence type="ECO:0000256" key="14">
    <source>
        <dbReference type="RuleBase" id="RU000461"/>
    </source>
</evidence>
<evidence type="ECO:0008006" key="18">
    <source>
        <dbReference type="Google" id="ProtNLM"/>
    </source>
</evidence>
<dbReference type="GO" id="GO:0016020">
    <property type="term" value="C:membrane"/>
    <property type="evidence" value="ECO:0007669"/>
    <property type="project" value="UniProtKB-SubCell"/>
</dbReference>
<protein>
    <recommendedName>
        <fullName evidence="18">Cytochrome P450</fullName>
    </recommendedName>
</protein>
<comment type="cofactor">
    <cofactor evidence="1 13">
        <name>heme</name>
        <dbReference type="ChEBI" id="CHEBI:30413"/>
    </cofactor>
</comment>
<dbReference type="PRINTS" id="PR00385">
    <property type="entry name" value="P450"/>
</dbReference>
<dbReference type="STRING" id="92696.A0A4V2MVB1"/>
<sequence length="515" mass="57755">MAFTVLLLAALAASWLIVVRARRSRLPLPPGPRPWPVIGSVFDMPAQNPWVTYRQWYNRYDSDIIYVQLPLQPAIILGTYKAAIDLLDKRSNIYSSRMSSVMHELTAWDFNIGLMPYGPRWRHHRRMFHQHFHQGVVDRFRPVQLRMTRDFLSWALKNPEHTRKLVRQLFTAIIFDVAYGKRISGMNDEYVVTAEEALASLAAAPGVYWIEYGMPLLKHIPSWVPGMKSKKTAEKVLPLVLNMKDTPYAEVKAEVDKTTAPPSLARTMIENIRSRYGGTPNEVVYDEVAKNVAGIAYAAAAETTTSSAQSFLLAMAMFPDVQKKAQAELDKVVGPDRLPDYDDIEQVTYIRALVLETMRWLPAAAAGVPHALIADDEYKGYHIPKGSVVIPDAWAMLHNPADYPKPEQFKPERYLDQHGNIDSTVMDPTIIAFGFGRRICPGRHFSNNSLAIFIASTLQVFDISAGLDDHGTPVELSNEVIGGLIIAPRVVPCGLKPRSEAAIRLILEAQTAEEL</sequence>
<evidence type="ECO:0000256" key="15">
    <source>
        <dbReference type="SAM" id="SignalP"/>
    </source>
</evidence>